<dbReference type="AlphaFoldDB" id="A0AA36DTD8"/>
<reference evidence="1" key="1">
    <citation type="submission" date="2023-07" db="EMBL/GenBank/DDBJ databases">
        <authorList>
            <consortium name="CYATHOMIX"/>
        </authorList>
    </citation>
    <scope>NUCLEOTIDE SEQUENCE</scope>
    <source>
        <strain evidence="1">N/A</strain>
    </source>
</reference>
<accession>A0AA36DTD8</accession>
<evidence type="ECO:0000313" key="1">
    <source>
        <dbReference type="EMBL" id="CAJ0593414.1"/>
    </source>
</evidence>
<organism evidence="1 2">
    <name type="scientific">Cylicocyclus nassatus</name>
    <name type="common">Nematode worm</name>
    <dbReference type="NCBI Taxonomy" id="53992"/>
    <lineage>
        <taxon>Eukaryota</taxon>
        <taxon>Metazoa</taxon>
        <taxon>Ecdysozoa</taxon>
        <taxon>Nematoda</taxon>
        <taxon>Chromadorea</taxon>
        <taxon>Rhabditida</taxon>
        <taxon>Rhabditina</taxon>
        <taxon>Rhabditomorpha</taxon>
        <taxon>Strongyloidea</taxon>
        <taxon>Strongylidae</taxon>
        <taxon>Cylicocyclus</taxon>
    </lineage>
</organism>
<proteinExistence type="predicted"/>
<name>A0AA36DTD8_CYLNA</name>
<gene>
    <name evidence="1" type="ORF">CYNAS_LOCUS5397</name>
</gene>
<comment type="caution">
    <text evidence="1">The sequence shown here is derived from an EMBL/GenBank/DDBJ whole genome shotgun (WGS) entry which is preliminary data.</text>
</comment>
<dbReference type="EMBL" id="CATQJL010000112">
    <property type="protein sequence ID" value="CAJ0593414.1"/>
    <property type="molecule type" value="Genomic_DNA"/>
</dbReference>
<sequence>MEHLGHMQRESEGSISLSFTQYECEPVMGEKKPSVLQYFTYFTFLFGKLFKVSGSAWIKAAHWLTIAPSHRHLSHVTRFGCLLNSNSFFCSFACCCSVCRPRLASEALEEEEEVEDVAVNQLAQPHVDKNSHLPLAFEILGITLHMA</sequence>
<evidence type="ECO:0000313" key="2">
    <source>
        <dbReference type="Proteomes" id="UP001176961"/>
    </source>
</evidence>
<keyword evidence="2" id="KW-1185">Reference proteome</keyword>
<dbReference type="Proteomes" id="UP001176961">
    <property type="component" value="Unassembled WGS sequence"/>
</dbReference>
<protein>
    <submittedName>
        <fullName evidence="1">Uncharacterized protein</fullName>
    </submittedName>
</protein>